<protein>
    <submittedName>
        <fullName evidence="2">Uncharacterized protein</fullName>
    </submittedName>
</protein>
<comment type="caution">
    <text evidence="2">The sequence shown here is derived from an EMBL/GenBank/DDBJ whole genome shotgun (WGS) entry which is preliminary data.</text>
</comment>
<gene>
    <name evidence="2" type="ORF">HK099_002853</name>
</gene>
<name>A0AAD5XWI2_9FUNG</name>
<proteinExistence type="predicted"/>
<dbReference type="Proteomes" id="UP001211065">
    <property type="component" value="Unassembled WGS sequence"/>
</dbReference>
<evidence type="ECO:0000256" key="1">
    <source>
        <dbReference type="SAM" id="Coils"/>
    </source>
</evidence>
<keyword evidence="3" id="KW-1185">Reference proteome</keyword>
<organism evidence="2 3">
    <name type="scientific">Clydaea vesicula</name>
    <dbReference type="NCBI Taxonomy" id="447962"/>
    <lineage>
        <taxon>Eukaryota</taxon>
        <taxon>Fungi</taxon>
        <taxon>Fungi incertae sedis</taxon>
        <taxon>Chytridiomycota</taxon>
        <taxon>Chytridiomycota incertae sedis</taxon>
        <taxon>Chytridiomycetes</taxon>
        <taxon>Lobulomycetales</taxon>
        <taxon>Lobulomycetaceae</taxon>
        <taxon>Clydaea</taxon>
    </lineage>
</organism>
<evidence type="ECO:0000313" key="2">
    <source>
        <dbReference type="EMBL" id="KAJ3221953.1"/>
    </source>
</evidence>
<evidence type="ECO:0000313" key="3">
    <source>
        <dbReference type="Proteomes" id="UP001211065"/>
    </source>
</evidence>
<accession>A0AAD5XWI2</accession>
<keyword evidence="1" id="KW-0175">Coiled coil</keyword>
<dbReference type="EMBL" id="JADGJW010000199">
    <property type="protein sequence ID" value="KAJ3221953.1"/>
    <property type="molecule type" value="Genomic_DNA"/>
</dbReference>
<dbReference type="AlphaFoldDB" id="A0AAD5XWI2"/>
<sequence length="207" mass="23443">MENLSQVIKRESDMNIPTNIDQVAKIQPTTHLVNSRYNLTNTSSDSDSTCYQIHQNIPTTVPVSTTSLNAASLRKKRKSCELDDLFCEGYEIPSKKKVETVKNNTKNAKSNSQINTTSKPKKILKSELKGFLEEKLNTLQMESTEITTKIACLETEKLTASKTEQELLERIERLEEQLKLSRNTVYKMTLNSFFEGNDTSKLISSAQ</sequence>
<reference evidence="2" key="1">
    <citation type="submission" date="2020-05" db="EMBL/GenBank/DDBJ databases">
        <title>Phylogenomic resolution of chytrid fungi.</title>
        <authorList>
            <person name="Stajich J.E."/>
            <person name="Amses K."/>
            <person name="Simmons R."/>
            <person name="Seto K."/>
            <person name="Myers J."/>
            <person name="Bonds A."/>
            <person name="Quandt C.A."/>
            <person name="Barry K."/>
            <person name="Liu P."/>
            <person name="Grigoriev I."/>
            <person name="Longcore J.E."/>
            <person name="James T.Y."/>
        </authorList>
    </citation>
    <scope>NUCLEOTIDE SEQUENCE</scope>
    <source>
        <strain evidence="2">JEL0476</strain>
    </source>
</reference>
<feature type="coiled-coil region" evidence="1">
    <location>
        <begin position="157"/>
        <end position="184"/>
    </location>
</feature>